<evidence type="ECO:0000313" key="2">
    <source>
        <dbReference type="Proteomes" id="UP000188342"/>
    </source>
</evidence>
<accession>A0A1R4IQS9</accession>
<organism evidence="1 2">
    <name type="scientific">Luteococcus japonicus LSP_Lj1</name>
    <dbReference type="NCBI Taxonomy" id="1255658"/>
    <lineage>
        <taxon>Bacteria</taxon>
        <taxon>Bacillati</taxon>
        <taxon>Actinomycetota</taxon>
        <taxon>Actinomycetes</taxon>
        <taxon>Propionibacteriales</taxon>
        <taxon>Propionibacteriaceae</taxon>
        <taxon>Luteococcus</taxon>
    </lineage>
</organism>
<gene>
    <name evidence="1" type="ORF">FM114_03115</name>
</gene>
<name>A0A1R4IQS9_9ACTN</name>
<dbReference type="AlphaFoldDB" id="A0A1R4IQS9"/>
<dbReference type="Proteomes" id="UP000188342">
    <property type="component" value="Unassembled WGS sequence"/>
</dbReference>
<keyword evidence="2" id="KW-1185">Reference proteome</keyword>
<proteinExistence type="predicted"/>
<dbReference type="EMBL" id="FUKQ01000011">
    <property type="protein sequence ID" value="SJN22059.1"/>
    <property type="molecule type" value="Genomic_DNA"/>
</dbReference>
<evidence type="ECO:0000313" key="1">
    <source>
        <dbReference type="EMBL" id="SJN22059.1"/>
    </source>
</evidence>
<reference evidence="1 2" key="1">
    <citation type="submission" date="2017-02" db="EMBL/GenBank/DDBJ databases">
        <authorList>
            <person name="Peterson S.W."/>
        </authorList>
    </citation>
    <scope>NUCLEOTIDE SEQUENCE [LARGE SCALE GENOMIC DNA]</scope>
    <source>
        <strain evidence="1 2">LSP_Lj1</strain>
    </source>
</reference>
<dbReference type="STRING" id="1255658.FM114_03115"/>
<protein>
    <submittedName>
        <fullName evidence="1">Uncharacterized protein</fullName>
    </submittedName>
</protein>
<sequence length="43" mass="4871">MASNQVELTMRSEAWRNRVVCHWSDPSNPADATEVEVANLSLR</sequence>